<evidence type="ECO:0000313" key="1">
    <source>
        <dbReference type="EMBL" id="EFM83201.1"/>
    </source>
</evidence>
<dbReference type="Gene3D" id="3.20.20.30">
    <property type="entry name" value="Luciferase-like domain"/>
    <property type="match status" value="1"/>
</dbReference>
<protein>
    <recommendedName>
        <fullName evidence="3">Luciferase-like domain-containing protein</fullName>
    </recommendedName>
</protein>
<dbReference type="SUPFAM" id="SSF51679">
    <property type="entry name" value="Bacterial luciferase-like"/>
    <property type="match status" value="1"/>
</dbReference>
<gene>
    <name evidence="1" type="ORF">HMPREF9498_01109</name>
</gene>
<proteinExistence type="predicted"/>
<dbReference type="InterPro" id="IPR036661">
    <property type="entry name" value="Luciferase-like_sf"/>
</dbReference>
<comment type="caution">
    <text evidence="1">The sequence shown here is derived from an EMBL/GenBank/DDBJ whole genome shotgun (WGS) entry which is preliminary data.</text>
</comment>
<name>A0A125W7B3_ENTFL</name>
<sequence length="60" mass="7013">MDKLVLEQNKQRFVIGSSQEVAEFLHQQEELGLTEAMLITPGYDKQTRFQSFERLAKELL</sequence>
<reference evidence="1 2" key="1">
    <citation type="submission" date="2010-07" db="EMBL/GenBank/DDBJ databases">
        <authorList>
            <person name="Sid Ahmed O."/>
        </authorList>
    </citation>
    <scope>NUCLEOTIDE SEQUENCE [LARGE SCALE GENOMIC DNA]</scope>
    <source>
        <strain evidence="1 2">TX4248</strain>
    </source>
</reference>
<organism evidence="1 2">
    <name type="scientific">Enterococcus faecalis TX4248</name>
    <dbReference type="NCBI Taxonomy" id="749495"/>
    <lineage>
        <taxon>Bacteria</taxon>
        <taxon>Bacillati</taxon>
        <taxon>Bacillota</taxon>
        <taxon>Bacilli</taxon>
        <taxon>Lactobacillales</taxon>
        <taxon>Enterococcaceae</taxon>
        <taxon>Enterococcus</taxon>
    </lineage>
</organism>
<dbReference type="AlphaFoldDB" id="A0A125W7B3"/>
<accession>A0A125W7B3</accession>
<dbReference type="Proteomes" id="UP000004846">
    <property type="component" value="Unassembled WGS sequence"/>
</dbReference>
<evidence type="ECO:0000313" key="2">
    <source>
        <dbReference type="Proteomes" id="UP000004846"/>
    </source>
</evidence>
<evidence type="ECO:0008006" key="3">
    <source>
        <dbReference type="Google" id="ProtNLM"/>
    </source>
</evidence>
<dbReference type="EMBL" id="AEBR01000030">
    <property type="protein sequence ID" value="EFM83201.1"/>
    <property type="molecule type" value="Genomic_DNA"/>
</dbReference>
<dbReference type="HOGENOM" id="CLU_2934237_0_0_9"/>
<dbReference type="RefSeq" id="WP_002391360.1">
    <property type="nucleotide sequence ID" value="NZ_GL454434.1"/>
</dbReference>
<dbReference type="GO" id="GO:0016705">
    <property type="term" value="F:oxidoreductase activity, acting on paired donors, with incorporation or reduction of molecular oxygen"/>
    <property type="evidence" value="ECO:0007669"/>
    <property type="project" value="InterPro"/>
</dbReference>